<evidence type="ECO:0000256" key="12">
    <source>
        <dbReference type="RuleBase" id="RU363127"/>
    </source>
</evidence>
<dbReference type="GO" id="GO:0050650">
    <property type="term" value="P:chondroitin sulfate proteoglycan biosynthetic process"/>
    <property type="evidence" value="ECO:0007669"/>
    <property type="project" value="TreeGrafter"/>
</dbReference>
<comment type="catalytic activity">
    <reaction evidence="10 12">
        <text>3-O-(beta-D-galactosyl-(1-&gt;3)-beta-D-galactosyl-(1-&gt;4)-beta-D-xylosyl)-L-seryl-[protein] + UDP-alpha-D-glucuronate = 3-O-(beta-D-GlcA-(1-&gt;3)-beta-D-Gal-(1-&gt;3)-beta-D-Gal-(1-&gt;4)-beta-D-Xyl)-L-seryl-[protein] + UDP + H(+)</text>
        <dbReference type="Rhea" id="RHEA:24168"/>
        <dbReference type="Rhea" id="RHEA-COMP:12571"/>
        <dbReference type="Rhea" id="RHEA-COMP:12573"/>
        <dbReference type="ChEBI" id="CHEBI:15378"/>
        <dbReference type="ChEBI" id="CHEBI:58052"/>
        <dbReference type="ChEBI" id="CHEBI:58223"/>
        <dbReference type="ChEBI" id="CHEBI:132090"/>
        <dbReference type="ChEBI" id="CHEBI:132093"/>
        <dbReference type="EC" id="2.4.1.135"/>
    </reaction>
</comment>
<dbReference type="Gene3D" id="3.90.550.10">
    <property type="entry name" value="Spore Coat Polysaccharide Biosynthesis Protein SpsA, Chain A"/>
    <property type="match status" value="1"/>
</dbReference>
<evidence type="ECO:0000256" key="4">
    <source>
        <dbReference type="ARBA" id="ARBA00022679"/>
    </source>
</evidence>
<keyword evidence="14" id="KW-1185">Reference proteome</keyword>
<evidence type="ECO:0000256" key="3">
    <source>
        <dbReference type="ARBA" id="ARBA00012641"/>
    </source>
</evidence>
<keyword evidence="5" id="KW-0812">Transmembrane</keyword>
<reference evidence="13" key="1">
    <citation type="submission" date="2020-11" db="EMBL/GenBank/DDBJ databases">
        <authorList>
            <person name="Tran Van P."/>
        </authorList>
    </citation>
    <scope>NUCLEOTIDE SEQUENCE</scope>
</reference>
<keyword evidence="11 12" id="KW-0464">Manganese</keyword>
<comment type="cofactor">
    <cofactor evidence="11 12">
        <name>Mn(2+)</name>
        <dbReference type="ChEBI" id="CHEBI:29035"/>
    </cofactor>
</comment>
<proteinExistence type="inferred from homology"/>
<accession>A0A7R8X6W0</accession>
<dbReference type="GO" id="GO:0046872">
    <property type="term" value="F:metal ion binding"/>
    <property type="evidence" value="ECO:0007669"/>
    <property type="project" value="UniProtKB-KW"/>
</dbReference>
<keyword evidence="11 12" id="KW-0479">Metal-binding</keyword>
<dbReference type="EMBL" id="CAJPEV010000547">
    <property type="protein sequence ID" value="CAG0886340.1"/>
    <property type="molecule type" value="Genomic_DNA"/>
</dbReference>
<dbReference type="SUPFAM" id="SSF53448">
    <property type="entry name" value="Nucleotide-diphospho-sugar transferases"/>
    <property type="match status" value="1"/>
</dbReference>
<comment type="subcellular location">
    <subcellularLocation>
        <location evidence="12">Golgi apparatus membrane</location>
        <topology evidence="12">Single-pass type II membrane protein</topology>
    </subcellularLocation>
    <subcellularLocation>
        <location evidence="1">Membrane</location>
        <topology evidence="1">Single-pass type II membrane protein</topology>
    </subcellularLocation>
</comment>
<dbReference type="Pfam" id="PF03360">
    <property type="entry name" value="Glyco_transf_43"/>
    <property type="match status" value="1"/>
</dbReference>
<dbReference type="PANTHER" id="PTHR10896:SF50">
    <property type="entry name" value="GALACTOSYLGALACTOSYLXYLOSYLPROTEIN 3-BETA-GLUCURONOSYLTRANSFERASE P"/>
    <property type="match status" value="1"/>
</dbReference>
<dbReference type="GO" id="GO:0015018">
    <property type="term" value="F:galactosylgalactosylxylosylprotein 3-beta-glucuronosyltransferase activity"/>
    <property type="evidence" value="ECO:0007669"/>
    <property type="project" value="UniProtKB-UniRule"/>
</dbReference>
<dbReference type="InterPro" id="IPR029044">
    <property type="entry name" value="Nucleotide-diphossugar_trans"/>
</dbReference>
<comment type="similarity">
    <text evidence="2 12">Belongs to the glycosyltransferase 43 family.</text>
</comment>
<evidence type="ECO:0000256" key="9">
    <source>
        <dbReference type="ARBA" id="ARBA00023180"/>
    </source>
</evidence>
<evidence type="ECO:0000256" key="1">
    <source>
        <dbReference type="ARBA" id="ARBA00004606"/>
    </source>
</evidence>
<evidence type="ECO:0000313" key="14">
    <source>
        <dbReference type="Proteomes" id="UP000677054"/>
    </source>
</evidence>
<dbReference type="InterPro" id="IPR005027">
    <property type="entry name" value="Glyco_trans_43"/>
</dbReference>
<keyword evidence="9" id="KW-0325">Glycoprotein</keyword>
<dbReference type="GO" id="GO:0000139">
    <property type="term" value="C:Golgi membrane"/>
    <property type="evidence" value="ECO:0007669"/>
    <property type="project" value="UniProtKB-SubCell"/>
</dbReference>
<keyword evidence="8" id="KW-0472">Membrane</keyword>
<keyword evidence="12" id="KW-0333">Golgi apparatus</keyword>
<keyword evidence="6 12" id="KW-0735">Signal-anchor</keyword>
<evidence type="ECO:0000256" key="5">
    <source>
        <dbReference type="ARBA" id="ARBA00022692"/>
    </source>
</evidence>
<evidence type="ECO:0000256" key="10">
    <source>
        <dbReference type="ARBA" id="ARBA00047979"/>
    </source>
</evidence>
<dbReference type="EMBL" id="LR900064">
    <property type="protein sequence ID" value="CAD7244026.1"/>
    <property type="molecule type" value="Genomic_DNA"/>
</dbReference>
<dbReference type="GO" id="GO:0005975">
    <property type="term" value="P:carbohydrate metabolic process"/>
    <property type="evidence" value="ECO:0007669"/>
    <property type="project" value="TreeGrafter"/>
</dbReference>
<dbReference type="UniPathway" id="UPA00378"/>
<gene>
    <name evidence="13" type="ORF">DSTB1V02_LOCUS3931</name>
</gene>
<keyword evidence="4 12" id="KW-0808">Transferase</keyword>
<evidence type="ECO:0000256" key="11">
    <source>
        <dbReference type="PIRSR" id="PIRSR605027-3"/>
    </source>
</evidence>
<evidence type="ECO:0000256" key="8">
    <source>
        <dbReference type="ARBA" id="ARBA00023136"/>
    </source>
</evidence>
<dbReference type="OrthoDB" id="675023at2759"/>
<dbReference type="AlphaFoldDB" id="A0A7R8X6W0"/>
<organism evidence="13">
    <name type="scientific">Darwinula stevensoni</name>
    <dbReference type="NCBI Taxonomy" id="69355"/>
    <lineage>
        <taxon>Eukaryota</taxon>
        <taxon>Metazoa</taxon>
        <taxon>Ecdysozoa</taxon>
        <taxon>Arthropoda</taxon>
        <taxon>Crustacea</taxon>
        <taxon>Oligostraca</taxon>
        <taxon>Ostracoda</taxon>
        <taxon>Podocopa</taxon>
        <taxon>Podocopida</taxon>
        <taxon>Darwinulocopina</taxon>
        <taxon>Darwinuloidea</taxon>
        <taxon>Darwinulidae</taxon>
        <taxon>Darwinula</taxon>
    </lineage>
</organism>
<protein>
    <recommendedName>
        <fullName evidence="3 12">Galactosylgalactosylxylosylprotein 3-beta-glucuronosyltransferase</fullName>
        <ecNumber evidence="3 12">2.4.1.135</ecNumber>
    </recommendedName>
</protein>
<dbReference type="Proteomes" id="UP000677054">
    <property type="component" value="Unassembled WGS sequence"/>
</dbReference>
<dbReference type="PANTHER" id="PTHR10896">
    <property type="entry name" value="GALACTOSYLGALACTOSYLXYLOSYLPROTEIN 3-BETA-GLUCURONOSYLTRANSFERASE BETA-1,3-GLUCURONYLTRANSFERASE"/>
    <property type="match status" value="1"/>
</dbReference>
<sequence length="169" mass="19530">MPREYQKLKVKPRGVSNRRRGMDYIREHVASGVMFFADDDNAYDVRIFEEMRWTAKVSMFPVGFATSYGVSSPVVVDGEVVGFYDGWERGKNRRFRIDMAGFAINIPFFLKGFLDADEEDDLLLLLLLDADCRQRESLVDRERDLLLDEGDLDRACRRLDLLKRGGFSS</sequence>
<name>A0A7R8X6W0_9CRUS</name>
<keyword evidence="7" id="KW-1133">Transmembrane helix</keyword>
<feature type="binding site" evidence="11">
    <location>
        <position position="40"/>
    </location>
    <ligand>
        <name>Mn(2+)</name>
        <dbReference type="ChEBI" id="CHEBI:29035"/>
    </ligand>
</feature>
<evidence type="ECO:0000313" key="13">
    <source>
        <dbReference type="EMBL" id="CAD7244026.1"/>
    </source>
</evidence>
<evidence type="ECO:0000256" key="6">
    <source>
        <dbReference type="ARBA" id="ARBA00022968"/>
    </source>
</evidence>
<comment type="pathway">
    <text evidence="12">Protein modification; protein glycosylation.</text>
</comment>
<evidence type="ECO:0000256" key="2">
    <source>
        <dbReference type="ARBA" id="ARBA00007706"/>
    </source>
</evidence>
<dbReference type="EC" id="2.4.1.135" evidence="3 12"/>
<evidence type="ECO:0000256" key="7">
    <source>
        <dbReference type="ARBA" id="ARBA00022989"/>
    </source>
</evidence>